<dbReference type="EMBL" id="JACLCP010000001">
    <property type="protein sequence ID" value="MBC2843653.1"/>
    <property type="molecule type" value="Genomic_DNA"/>
</dbReference>
<evidence type="ECO:0000313" key="2">
    <source>
        <dbReference type="Proteomes" id="UP000533900"/>
    </source>
</evidence>
<accession>A0A842IPB1</accession>
<sequence length="203" mass="24193">MKDFITVLVLIISISTYSQKRDFKDDIDTLVLKNGKVLTGVVTKLKGGRVGIKEGKTRKDTKKSVEYTNDEIERFVIGHTVSFKKRFYLQFKEEIKPYNYYILGFNDPDKYRLVSAYIIHKGENYDFYAYNVNFQSTTWHFYVITKKNSKEALYRYRDKGKKKNLKAIIEKFTDCEQMKKILEDKSYKKKDFNLYKEIDNHCI</sequence>
<reference evidence="1" key="1">
    <citation type="submission" date="2020-08" db="EMBL/GenBank/DDBJ databases">
        <title>Winogradskyella ouciana sp. nov., isolated from the hadal seawater of the Mariana Trench.</title>
        <authorList>
            <person name="He X."/>
        </authorList>
    </citation>
    <scope>NUCLEOTIDE SEQUENCE [LARGE SCALE GENOMIC DNA]</scope>
    <source>
        <strain evidence="1">KCTC 52348</strain>
    </source>
</reference>
<keyword evidence="2" id="KW-1185">Reference proteome</keyword>
<dbReference type="Proteomes" id="UP000533900">
    <property type="component" value="Unassembled WGS sequence"/>
</dbReference>
<evidence type="ECO:0000313" key="1">
    <source>
        <dbReference type="EMBL" id="MBC2843653.1"/>
    </source>
</evidence>
<comment type="caution">
    <text evidence="1">The sequence shown here is derived from an EMBL/GenBank/DDBJ whole genome shotgun (WGS) entry which is preliminary data.</text>
</comment>
<dbReference type="AlphaFoldDB" id="A0A842IPB1"/>
<proteinExistence type="predicted"/>
<organism evidence="1 2">
    <name type="scientific">Winogradskyella flava</name>
    <dbReference type="NCBI Taxonomy" id="1884876"/>
    <lineage>
        <taxon>Bacteria</taxon>
        <taxon>Pseudomonadati</taxon>
        <taxon>Bacteroidota</taxon>
        <taxon>Flavobacteriia</taxon>
        <taxon>Flavobacteriales</taxon>
        <taxon>Flavobacteriaceae</taxon>
        <taxon>Winogradskyella</taxon>
    </lineage>
</organism>
<name>A0A842IPB1_9FLAO</name>
<protein>
    <submittedName>
        <fullName evidence="1">Uncharacterized protein</fullName>
    </submittedName>
</protein>
<gene>
    <name evidence="1" type="ORF">H7F21_00985</name>
</gene>
<dbReference type="RefSeq" id="WP_185787374.1">
    <property type="nucleotide sequence ID" value="NZ_JACLCP010000001.1"/>
</dbReference>